<evidence type="ECO:0000313" key="2">
    <source>
        <dbReference type="Proteomes" id="UP000219329"/>
    </source>
</evidence>
<protein>
    <submittedName>
        <fullName evidence="1">NGG1p interacting factor NIF3</fullName>
    </submittedName>
</protein>
<accession>A0A2A5W9X2</accession>
<dbReference type="FunFam" id="3.30.70.120:FF:000006">
    <property type="entry name" value="GTP cyclohydrolase 1 type 2 homolog"/>
    <property type="match status" value="1"/>
</dbReference>
<proteinExistence type="predicted"/>
<comment type="caution">
    <text evidence="1">The sequence shown here is derived from an EMBL/GenBank/DDBJ whole genome shotgun (WGS) entry which is preliminary data.</text>
</comment>
<dbReference type="EMBL" id="NTJZ01000010">
    <property type="protein sequence ID" value="PDH33161.1"/>
    <property type="molecule type" value="Genomic_DNA"/>
</dbReference>
<dbReference type="AlphaFoldDB" id="A0A2A5W9X2"/>
<dbReference type="PANTHER" id="PTHR41774:SF1">
    <property type="entry name" value="NGG1P INTERACTING FACTOR NIF3"/>
    <property type="match status" value="1"/>
</dbReference>
<organism evidence="1 2">
    <name type="scientific">OM182 bacterium MED-G28</name>
    <dbReference type="NCBI Taxonomy" id="1986256"/>
    <lineage>
        <taxon>Bacteria</taxon>
        <taxon>Pseudomonadati</taxon>
        <taxon>Pseudomonadota</taxon>
        <taxon>Gammaproteobacteria</taxon>
        <taxon>OMG group</taxon>
        <taxon>OM182 clade</taxon>
    </lineage>
</organism>
<reference evidence="1 2" key="1">
    <citation type="submission" date="2017-08" db="EMBL/GenBank/DDBJ databases">
        <title>Fine stratification of microbial communities through a metagenomic profile of the photic zone.</title>
        <authorList>
            <person name="Haro-Moreno J.M."/>
            <person name="Lopez-Perez M."/>
            <person name="De La Torre J."/>
            <person name="Picazo A."/>
            <person name="Camacho A."/>
            <person name="Rodriguez-Valera F."/>
        </authorList>
    </citation>
    <scope>NUCLEOTIDE SEQUENCE [LARGE SCALE GENOMIC DNA]</scope>
    <source>
        <strain evidence="1">MED-G28</strain>
    </source>
</reference>
<name>A0A2A5W9X2_9GAMM</name>
<dbReference type="SUPFAM" id="SSF102705">
    <property type="entry name" value="NIF3 (NGG1p interacting factor 3)-like"/>
    <property type="match status" value="1"/>
</dbReference>
<gene>
    <name evidence="1" type="ORF">CNF02_09425</name>
</gene>
<dbReference type="InterPro" id="IPR015867">
    <property type="entry name" value="N-reg_PII/ATP_PRibTrfase_C"/>
</dbReference>
<dbReference type="PANTHER" id="PTHR41774">
    <property type="match status" value="1"/>
</dbReference>
<dbReference type="Gene3D" id="3.30.70.120">
    <property type="match status" value="1"/>
</dbReference>
<dbReference type="InterPro" id="IPR036069">
    <property type="entry name" value="DUF34/NIF3_sf"/>
</dbReference>
<sequence length="113" mass="12736">MDRESLYKIEFYVPEHNVEQVKMAMFDAGAGRVGDYDACAWQTLGQGQYRPVAGSQPYLGTQDKIETVSEYKVELVCAEEFLTKVIKALNTTHPYEEVAYSVFRIESGIAEAD</sequence>
<evidence type="ECO:0000313" key="1">
    <source>
        <dbReference type="EMBL" id="PDH33161.1"/>
    </source>
</evidence>
<dbReference type="Proteomes" id="UP000219329">
    <property type="component" value="Unassembled WGS sequence"/>
</dbReference>